<evidence type="ECO:0000313" key="1">
    <source>
        <dbReference type="EMBL" id="VUX44892.1"/>
    </source>
</evidence>
<evidence type="ECO:0000313" key="2">
    <source>
        <dbReference type="Proteomes" id="UP000326641"/>
    </source>
</evidence>
<proteinExistence type="predicted"/>
<dbReference type="AlphaFoldDB" id="A0A564WAB8"/>
<name>A0A564WAB8_9PROT</name>
<dbReference type="EMBL" id="UXAT02000001">
    <property type="protein sequence ID" value="VUX44892.1"/>
    <property type="molecule type" value="Genomic_DNA"/>
</dbReference>
<organism evidence="1 2">
    <name type="scientific">Candidatus Defluviicoccus seviourii</name>
    <dbReference type="NCBI Taxonomy" id="2565273"/>
    <lineage>
        <taxon>Bacteria</taxon>
        <taxon>Pseudomonadati</taxon>
        <taxon>Pseudomonadota</taxon>
        <taxon>Alphaproteobacteria</taxon>
        <taxon>Rhodospirillales</taxon>
        <taxon>Rhodospirillaceae</taxon>
        <taxon>Defluviicoccus</taxon>
    </lineage>
</organism>
<dbReference type="Proteomes" id="UP000326641">
    <property type="component" value="Unassembled WGS sequence"/>
</dbReference>
<reference evidence="1" key="1">
    <citation type="submission" date="2018-11" db="EMBL/GenBank/DDBJ databases">
        <authorList>
            <person name="Onetto C."/>
        </authorList>
    </citation>
    <scope>NUCLEOTIDE SEQUENCE [LARGE SCALE GENOMIC DNA]</scope>
</reference>
<accession>A0A564WAB8</accession>
<protein>
    <submittedName>
        <fullName evidence="1">Uncharacterized protein</fullName>
    </submittedName>
</protein>
<keyword evidence="2" id="KW-1185">Reference proteome</keyword>
<gene>
    <name evidence="1" type="ORF">DF3PA_10017</name>
</gene>
<sequence>MRRIALRKSALRGLEVRRRVGAAIALEKCYQLIHFDSVAVIPWRTLSWSLSPFATSPRRRIAP</sequence>
<comment type="caution">
    <text evidence="1">The sequence shown here is derived from an EMBL/GenBank/DDBJ whole genome shotgun (WGS) entry which is preliminary data.</text>
</comment>